<keyword evidence="5 7" id="KW-0539">Nucleus</keyword>
<dbReference type="OrthoDB" id="5797127at2759"/>
<evidence type="ECO:0000313" key="9">
    <source>
        <dbReference type="EMBL" id="VDM68083.1"/>
    </source>
</evidence>
<evidence type="ECO:0000256" key="2">
    <source>
        <dbReference type="ARBA" id="ARBA00010559"/>
    </source>
</evidence>
<comment type="similarity">
    <text evidence="2 7">Belongs to the HEATR1/UTP10 family.</text>
</comment>
<dbReference type="InterPro" id="IPR011989">
    <property type="entry name" value="ARM-like"/>
</dbReference>
<evidence type="ECO:0000256" key="5">
    <source>
        <dbReference type="ARBA" id="ARBA00023242"/>
    </source>
</evidence>
<evidence type="ECO:0000256" key="7">
    <source>
        <dbReference type="RuleBase" id="RU367065"/>
    </source>
</evidence>
<dbReference type="PANTHER" id="PTHR13457:SF1">
    <property type="entry name" value="HEAT REPEAT-CONTAINING PROTEIN 1"/>
    <property type="match status" value="1"/>
</dbReference>
<evidence type="ECO:0000256" key="3">
    <source>
        <dbReference type="ARBA" id="ARBA00022517"/>
    </source>
</evidence>
<organism evidence="9 10">
    <name type="scientific">Strongylus vulgaris</name>
    <name type="common">Blood worm</name>
    <dbReference type="NCBI Taxonomy" id="40348"/>
    <lineage>
        <taxon>Eukaryota</taxon>
        <taxon>Metazoa</taxon>
        <taxon>Ecdysozoa</taxon>
        <taxon>Nematoda</taxon>
        <taxon>Chromadorea</taxon>
        <taxon>Rhabditida</taxon>
        <taxon>Rhabditina</taxon>
        <taxon>Rhabditomorpha</taxon>
        <taxon>Strongyloidea</taxon>
        <taxon>Strongylidae</taxon>
        <taxon>Strongylus</taxon>
    </lineage>
</organism>
<evidence type="ECO:0000313" key="10">
    <source>
        <dbReference type="Proteomes" id="UP000270094"/>
    </source>
</evidence>
<feature type="domain" description="BP28 C-terminal" evidence="8">
    <location>
        <begin position="85"/>
        <end position="259"/>
    </location>
</feature>
<comment type="function">
    <text evidence="7">Involved in nucleolar processing of pre-18S ribosomal RNA.</text>
</comment>
<keyword evidence="6 7" id="KW-0687">Ribonucleoprotein</keyword>
<dbReference type="PANTHER" id="PTHR13457">
    <property type="entry name" value="BAP28"/>
    <property type="match status" value="1"/>
</dbReference>
<dbReference type="SMART" id="SM01036">
    <property type="entry name" value="BP28CT"/>
    <property type="match status" value="1"/>
</dbReference>
<sequence length="387" mass="44164">MLRKSKFRFHDPDPAVITSLDKSLPISQISTIQQRLELIQAALLKLEVRLIGEHFAKAITHLCGEEKSLVAAFSLLQRYFDQNNRIVISKMRNSLVSDVFIRGLEYRAKERNVENLQRIENVERSVFAALLAMAEVLTENTLRSVVNALVTWAELGLKPYATREERGRLVIVFMFANSFYESFNSLALPYFGQLIEMSVKVLHFSNATVTPGVFCLDFFAYRSLLLLFGKKDTMDGKEADSLITQVIDFVGNCARHPEFFTEDRATSLIGPLTDEIVNSKLAGHEKRCVPHLADTLYRVSDTHPNVFQIVLDKILLKTRNGRAKIRYRALLVVEAIFDKAGDGIAPHLPMVMPFLSELLEGEFEKFLTFYHQLCKNLFGNFLIEQYF</sequence>
<dbReference type="InterPro" id="IPR012954">
    <property type="entry name" value="BP28_C_dom"/>
</dbReference>
<reference evidence="9 10" key="1">
    <citation type="submission" date="2018-11" db="EMBL/GenBank/DDBJ databases">
        <authorList>
            <consortium name="Pathogen Informatics"/>
        </authorList>
    </citation>
    <scope>NUCLEOTIDE SEQUENCE [LARGE SCALE GENOMIC DNA]</scope>
</reference>
<keyword evidence="3 7" id="KW-0690">Ribosome biogenesis</keyword>
<dbReference type="GO" id="GO:0030515">
    <property type="term" value="F:snoRNA binding"/>
    <property type="evidence" value="ECO:0007669"/>
    <property type="project" value="TreeGrafter"/>
</dbReference>
<keyword evidence="4 7" id="KW-0698">rRNA processing</keyword>
<evidence type="ECO:0000256" key="4">
    <source>
        <dbReference type="ARBA" id="ARBA00022552"/>
    </source>
</evidence>
<gene>
    <name evidence="9" type="ORF">SVUK_LOCUS3081</name>
</gene>
<dbReference type="GO" id="GO:0045943">
    <property type="term" value="P:positive regulation of transcription by RNA polymerase I"/>
    <property type="evidence" value="ECO:0007669"/>
    <property type="project" value="TreeGrafter"/>
</dbReference>
<evidence type="ECO:0000256" key="1">
    <source>
        <dbReference type="ARBA" id="ARBA00004604"/>
    </source>
</evidence>
<dbReference type="InterPro" id="IPR016024">
    <property type="entry name" value="ARM-type_fold"/>
</dbReference>
<dbReference type="GO" id="GO:0034455">
    <property type="term" value="C:t-UTP complex"/>
    <property type="evidence" value="ECO:0007669"/>
    <property type="project" value="TreeGrafter"/>
</dbReference>
<evidence type="ECO:0000259" key="8">
    <source>
        <dbReference type="SMART" id="SM01036"/>
    </source>
</evidence>
<accession>A0A3P7IJU8</accession>
<protein>
    <recommendedName>
        <fullName evidence="7">HEAT repeat-containing protein 1</fullName>
    </recommendedName>
</protein>
<dbReference type="GO" id="GO:0032040">
    <property type="term" value="C:small-subunit processome"/>
    <property type="evidence" value="ECO:0007669"/>
    <property type="project" value="TreeGrafter"/>
</dbReference>
<dbReference type="Proteomes" id="UP000270094">
    <property type="component" value="Unassembled WGS sequence"/>
</dbReference>
<dbReference type="Pfam" id="PF08146">
    <property type="entry name" value="BP28CT"/>
    <property type="match status" value="1"/>
</dbReference>
<dbReference type="Gene3D" id="1.25.10.10">
    <property type="entry name" value="Leucine-rich Repeat Variant"/>
    <property type="match status" value="1"/>
</dbReference>
<name>A0A3P7IJU8_STRVU</name>
<dbReference type="GO" id="GO:0000462">
    <property type="term" value="P:maturation of SSU-rRNA from tricistronic rRNA transcript (SSU-rRNA, 5.8S rRNA, LSU-rRNA)"/>
    <property type="evidence" value="ECO:0007669"/>
    <property type="project" value="TreeGrafter"/>
</dbReference>
<dbReference type="InterPro" id="IPR040191">
    <property type="entry name" value="UTP10"/>
</dbReference>
<keyword evidence="10" id="KW-1185">Reference proteome</keyword>
<comment type="subcellular location">
    <subcellularLocation>
        <location evidence="1 7">Nucleus</location>
        <location evidence="1 7">Nucleolus</location>
    </subcellularLocation>
</comment>
<dbReference type="SUPFAM" id="SSF48371">
    <property type="entry name" value="ARM repeat"/>
    <property type="match status" value="1"/>
</dbReference>
<dbReference type="EMBL" id="UYYB01007591">
    <property type="protein sequence ID" value="VDM68083.1"/>
    <property type="molecule type" value="Genomic_DNA"/>
</dbReference>
<proteinExistence type="inferred from homology"/>
<dbReference type="AlphaFoldDB" id="A0A3P7IJU8"/>
<dbReference type="GO" id="GO:0030686">
    <property type="term" value="C:90S preribosome"/>
    <property type="evidence" value="ECO:0007669"/>
    <property type="project" value="TreeGrafter"/>
</dbReference>
<evidence type="ECO:0000256" key="6">
    <source>
        <dbReference type="ARBA" id="ARBA00023274"/>
    </source>
</evidence>